<sequence>MKRWLYILFITACIAAGSSFIAREAVHTPTIVHFDIPEGWPKPVYPFKENPLTQEGIALGRRLFYDGRLSKDGNFPCASCHQQFAAFSTYDHSLSHGYNYTLTTRNAPALFNLAWQASFMHDGGINHLDLQPLAPLTAPNEMAETIDSVLKKLRADTSYRKQFTAAFGDATINTRRTMQALSQFLLTLVSAGSKYDRVQRGTASFNLPERLGYAIFRQKCASCHAEPLFTDFSYRNIGLPADTTLNDLGRMRITHHSTDSLKFKVPSLRNVAVTAPYGHDGRFYSIDDVLQHYRSGVVNTPTTDPLLQKGIPLSNFEIGQLKAFLYTLTDSAFITDKRFGIPASMVLPAAPDAGMHAK</sequence>
<dbReference type="InterPro" id="IPR004852">
    <property type="entry name" value="Di-haem_cyt_c_peroxidsae"/>
</dbReference>
<dbReference type="Gene3D" id="1.10.760.10">
    <property type="entry name" value="Cytochrome c-like domain"/>
    <property type="match status" value="2"/>
</dbReference>
<accession>A0A3E1NGV2</accession>
<dbReference type="GO" id="GO:0020037">
    <property type="term" value="F:heme binding"/>
    <property type="evidence" value="ECO:0007669"/>
    <property type="project" value="InterPro"/>
</dbReference>
<feature type="domain" description="Di-haem cytochrome c peroxidase" evidence="7">
    <location>
        <begin position="55"/>
        <end position="203"/>
    </location>
</feature>
<organism evidence="8 9">
    <name type="scientific">Deminuibacter soli</name>
    <dbReference type="NCBI Taxonomy" id="2291815"/>
    <lineage>
        <taxon>Bacteria</taxon>
        <taxon>Pseudomonadati</taxon>
        <taxon>Bacteroidota</taxon>
        <taxon>Chitinophagia</taxon>
        <taxon>Chitinophagales</taxon>
        <taxon>Chitinophagaceae</taxon>
        <taxon>Deminuibacter</taxon>
    </lineage>
</organism>
<feature type="signal peptide" evidence="6">
    <location>
        <begin position="1"/>
        <end position="21"/>
    </location>
</feature>
<dbReference type="EMBL" id="QTJU01000006">
    <property type="protein sequence ID" value="RFM27081.1"/>
    <property type="molecule type" value="Genomic_DNA"/>
</dbReference>
<dbReference type="GO" id="GO:0030313">
    <property type="term" value="C:cell envelope"/>
    <property type="evidence" value="ECO:0007669"/>
    <property type="project" value="UniProtKB-SubCell"/>
</dbReference>
<evidence type="ECO:0000313" key="8">
    <source>
        <dbReference type="EMBL" id="RFM27081.1"/>
    </source>
</evidence>
<feature type="binding site" description="covalent" evidence="4">
    <location>
        <position position="77"/>
    </location>
    <ligand>
        <name>heme c</name>
        <dbReference type="ChEBI" id="CHEBI:61717"/>
        <label>1</label>
    </ligand>
</feature>
<dbReference type="PANTHER" id="PTHR30600">
    <property type="entry name" value="CYTOCHROME C PEROXIDASE-RELATED"/>
    <property type="match status" value="1"/>
</dbReference>
<dbReference type="Proteomes" id="UP000261284">
    <property type="component" value="Unassembled WGS sequence"/>
</dbReference>
<evidence type="ECO:0000256" key="5">
    <source>
        <dbReference type="PIRSR" id="PIRSR000294-2"/>
    </source>
</evidence>
<dbReference type="Pfam" id="PF03150">
    <property type="entry name" value="CCP_MauG"/>
    <property type="match status" value="1"/>
</dbReference>
<dbReference type="PIRSF" id="PIRSF000294">
    <property type="entry name" value="Cytochrome-c_peroxidase"/>
    <property type="match status" value="1"/>
</dbReference>
<keyword evidence="5" id="KW-0479">Metal-binding</keyword>
<protein>
    <submittedName>
        <fullName evidence="8">Cytochrome-c peroxidase</fullName>
    </submittedName>
</protein>
<dbReference type="InterPro" id="IPR051395">
    <property type="entry name" value="Cytochrome_c_Peroxidase/MauG"/>
</dbReference>
<evidence type="ECO:0000256" key="4">
    <source>
        <dbReference type="PIRSR" id="PIRSR000294-1"/>
    </source>
</evidence>
<evidence type="ECO:0000256" key="6">
    <source>
        <dbReference type="SAM" id="SignalP"/>
    </source>
</evidence>
<feature type="binding site" description="axial binding residue" evidence="5">
    <location>
        <position position="81"/>
    </location>
    <ligand>
        <name>heme c</name>
        <dbReference type="ChEBI" id="CHEBI:61717"/>
        <label>1</label>
    </ligand>
    <ligandPart>
        <name>Fe</name>
        <dbReference type="ChEBI" id="CHEBI:18248"/>
    </ligandPart>
</feature>
<evidence type="ECO:0000256" key="1">
    <source>
        <dbReference type="ARBA" id="ARBA00004196"/>
    </source>
</evidence>
<dbReference type="OrthoDB" id="9805202at2"/>
<feature type="binding site" description="axial binding residue" evidence="5">
    <location>
        <position position="224"/>
    </location>
    <ligand>
        <name>heme c</name>
        <dbReference type="ChEBI" id="CHEBI:61717"/>
        <label>2</label>
    </ligand>
    <ligandPart>
        <name>Fe</name>
        <dbReference type="ChEBI" id="CHEBI:18248"/>
    </ligandPart>
</feature>
<dbReference type="InterPro" id="IPR036909">
    <property type="entry name" value="Cyt_c-like_dom_sf"/>
</dbReference>
<evidence type="ECO:0000313" key="9">
    <source>
        <dbReference type="Proteomes" id="UP000261284"/>
    </source>
</evidence>
<evidence type="ECO:0000256" key="2">
    <source>
        <dbReference type="ARBA" id="ARBA00022729"/>
    </source>
</evidence>
<dbReference type="SUPFAM" id="SSF46626">
    <property type="entry name" value="Cytochrome c"/>
    <property type="match status" value="2"/>
</dbReference>
<dbReference type="GO" id="GO:0009055">
    <property type="term" value="F:electron transfer activity"/>
    <property type="evidence" value="ECO:0007669"/>
    <property type="project" value="InterPro"/>
</dbReference>
<dbReference type="RefSeq" id="WP_116848387.1">
    <property type="nucleotide sequence ID" value="NZ_QTJU01000006.1"/>
</dbReference>
<dbReference type="AlphaFoldDB" id="A0A3E1NGV2"/>
<comment type="subcellular location">
    <subcellularLocation>
        <location evidence="1">Cell envelope</location>
    </subcellularLocation>
</comment>
<feature type="binding site" description="covalent" evidence="4">
    <location>
        <position position="80"/>
    </location>
    <ligand>
        <name>heme c</name>
        <dbReference type="ChEBI" id="CHEBI:61717"/>
        <label>1</label>
    </ligand>
</feature>
<comment type="caution">
    <text evidence="8">The sequence shown here is derived from an EMBL/GenBank/DDBJ whole genome shotgun (WGS) entry which is preliminary data.</text>
</comment>
<keyword evidence="9" id="KW-1185">Reference proteome</keyword>
<proteinExistence type="predicted"/>
<feature type="binding site" description="covalent" evidence="4">
    <location>
        <position position="223"/>
    </location>
    <ligand>
        <name>heme c</name>
        <dbReference type="ChEBI" id="CHEBI:61717"/>
        <label>2</label>
    </ligand>
</feature>
<reference evidence="8 9" key="1">
    <citation type="submission" date="2018-08" db="EMBL/GenBank/DDBJ databases">
        <title>Chitinophagaceae sp. K23C18032701, a novel bacterium isolated from forest soil.</title>
        <authorList>
            <person name="Wang C."/>
        </authorList>
    </citation>
    <scope>NUCLEOTIDE SEQUENCE [LARGE SCALE GENOMIC DNA]</scope>
    <source>
        <strain evidence="8 9">K23C18032701</strain>
    </source>
</reference>
<evidence type="ECO:0000259" key="7">
    <source>
        <dbReference type="Pfam" id="PF03150"/>
    </source>
</evidence>
<dbReference type="PANTHER" id="PTHR30600:SF10">
    <property type="entry name" value="BLL6722 PROTEIN"/>
    <property type="match status" value="1"/>
</dbReference>
<comment type="cofactor">
    <cofactor evidence="4">
        <name>heme</name>
        <dbReference type="ChEBI" id="CHEBI:30413"/>
    </cofactor>
    <text evidence="4">Binds 2 heme groups.</text>
</comment>
<keyword evidence="2 6" id="KW-0732">Signal</keyword>
<keyword evidence="4" id="KW-0349">Heme</keyword>
<keyword evidence="5" id="KW-0408">Iron</keyword>
<comment type="PTM">
    <text evidence="4">Binds 2 heme groups per subunit.</text>
</comment>
<evidence type="ECO:0000256" key="3">
    <source>
        <dbReference type="ARBA" id="ARBA00023002"/>
    </source>
</evidence>
<dbReference type="GO" id="GO:0004130">
    <property type="term" value="F:cytochrome-c peroxidase activity"/>
    <property type="evidence" value="ECO:0007669"/>
    <property type="project" value="TreeGrafter"/>
</dbReference>
<name>A0A3E1NGV2_9BACT</name>
<keyword evidence="3" id="KW-0560">Oxidoreductase</keyword>
<feature type="binding site" description="covalent" evidence="4">
    <location>
        <position position="220"/>
    </location>
    <ligand>
        <name>heme c</name>
        <dbReference type="ChEBI" id="CHEBI:61717"/>
        <label>2</label>
    </ligand>
</feature>
<keyword evidence="8" id="KW-0575">Peroxidase</keyword>
<gene>
    <name evidence="8" type="ORF">DXN05_16575</name>
</gene>
<dbReference type="InterPro" id="IPR026259">
    <property type="entry name" value="MauG/Cytc_peroxidase"/>
</dbReference>
<feature type="chain" id="PRO_5017825410" evidence="6">
    <location>
        <begin position="22"/>
        <end position="358"/>
    </location>
</feature>
<dbReference type="GO" id="GO:0046872">
    <property type="term" value="F:metal ion binding"/>
    <property type="evidence" value="ECO:0007669"/>
    <property type="project" value="UniProtKB-KW"/>
</dbReference>